<comment type="caution">
    <text evidence="1">The sequence shown here is derived from an EMBL/GenBank/DDBJ whole genome shotgun (WGS) entry which is preliminary data.</text>
</comment>
<accession>A0ACC0VMP3</accession>
<evidence type="ECO:0000313" key="2">
    <source>
        <dbReference type="Proteomes" id="UP001163321"/>
    </source>
</evidence>
<dbReference type="EMBL" id="CM047587">
    <property type="protein sequence ID" value="KAI9907361.1"/>
    <property type="molecule type" value="Genomic_DNA"/>
</dbReference>
<proteinExistence type="predicted"/>
<protein>
    <submittedName>
        <fullName evidence="1">Uncharacterized protein</fullName>
    </submittedName>
</protein>
<gene>
    <name evidence="1" type="ORF">PsorP6_004304</name>
</gene>
<reference evidence="1 2" key="1">
    <citation type="journal article" date="2022" name="bioRxiv">
        <title>The genome of the oomycete Peronosclerospora sorghi, a cosmopolitan pathogen of maize and sorghum, is inflated with dispersed pseudogenes.</title>
        <authorList>
            <person name="Fletcher K."/>
            <person name="Martin F."/>
            <person name="Isakeit T."/>
            <person name="Cavanaugh K."/>
            <person name="Magill C."/>
            <person name="Michelmore R."/>
        </authorList>
    </citation>
    <scope>NUCLEOTIDE SEQUENCE [LARGE SCALE GENOMIC DNA]</scope>
    <source>
        <strain evidence="1">P6</strain>
    </source>
</reference>
<name>A0ACC0VMP3_9STRA</name>
<evidence type="ECO:0000313" key="1">
    <source>
        <dbReference type="EMBL" id="KAI9907361.1"/>
    </source>
</evidence>
<dbReference type="Proteomes" id="UP001163321">
    <property type="component" value="Chromosome 8"/>
</dbReference>
<keyword evidence="2" id="KW-1185">Reference proteome</keyword>
<sequence>MEGREKQSKDDIVRLITRNTVLESNNTMKEQMNSKSKMRRRKDKSKRIQWWRALKRTKMHWKSMLRKVLAPGELRRVPIKPVVIHLATTWKVVVKVEGVTVDGQVVNPNTDGVFEFQDTVAMKLTEAANWLNLLVVERTKTQLREKQEQEEEARTLEAAPKAFRFKDRVLHQIAAHVDLHVNDLRVAITGLMPGAAAIDGHDDEGQEQDDEDASVVTDPLIPALLKPTSVSLMLKSMDLLTDSLHENPDEALQIFLTSKEILVEHGMRIKGLNICAGVEIMKMAMTMRRP</sequence>
<organism evidence="1 2">
    <name type="scientific">Peronosclerospora sorghi</name>
    <dbReference type="NCBI Taxonomy" id="230839"/>
    <lineage>
        <taxon>Eukaryota</taxon>
        <taxon>Sar</taxon>
        <taxon>Stramenopiles</taxon>
        <taxon>Oomycota</taxon>
        <taxon>Peronosporomycetes</taxon>
        <taxon>Peronosporales</taxon>
        <taxon>Peronosporaceae</taxon>
        <taxon>Peronosclerospora</taxon>
    </lineage>
</organism>